<dbReference type="Pfam" id="PF17900">
    <property type="entry name" value="Peptidase_M1_N"/>
    <property type="match status" value="1"/>
</dbReference>
<keyword evidence="12 25" id="KW-0479">Metal-binding</keyword>
<keyword evidence="15" id="KW-0106">Calcium</keyword>
<dbReference type="Proteomes" id="UP001652661">
    <property type="component" value="Chromosome 3R"/>
</dbReference>
<evidence type="ECO:0000256" key="14">
    <source>
        <dbReference type="ARBA" id="ARBA00022833"/>
    </source>
</evidence>
<dbReference type="RefSeq" id="XP_017021458.1">
    <property type="nucleotide sequence ID" value="XM_017165969.1"/>
</dbReference>
<dbReference type="InterPro" id="IPR001930">
    <property type="entry name" value="Peptidase_M1"/>
</dbReference>
<dbReference type="GO" id="GO:0042277">
    <property type="term" value="F:peptide binding"/>
    <property type="evidence" value="ECO:0007669"/>
    <property type="project" value="TreeGrafter"/>
</dbReference>
<keyword evidence="32" id="KW-1185">Reference proteome</keyword>
<dbReference type="PANTHER" id="PTHR11533">
    <property type="entry name" value="PROTEASE M1 ZINC METALLOPROTEASE"/>
    <property type="match status" value="1"/>
</dbReference>
<dbReference type="GO" id="GO:0005737">
    <property type="term" value="C:cytoplasm"/>
    <property type="evidence" value="ECO:0007669"/>
    <property type="project" value="TreeGrafter"/>
</dbReference>
<feature type="transmembrane region" description="Helical" evidence="28">
    <location>
        <begin position="35"/>
        <end position="59"/>
    </location>
</feature>
<dbReference type="EC" id="3.4.11.7" evidence="6"/>
<comment type="cofactor">
    <cofactor evidence="25">
        <name>Zn(2+)</name>
        <dbReference type="ChEBI" id="CHEBI:29105"/>
    </cofactor>
    <text evidence="25">Binds 1 zinc ion per subunit.</text>
</comment>
<evidence type="ECO:0000256" key="1">
    <source>
        <dbReference type="ARBA" id="ARBA00001703"/>
    </source>
</evidence>
<feature type="binding site" evidence="24">
    <location>
        <begin position="417"/>
        <end position="421"/>
    </location>
    <ligand>
        <name>substrate</name>
    </ligand>
</feature>
<feature type="domain" description="ERAP1-like C-terminal" evidence="30">
    <location>
        <begin position="681"/>
        <end position="999"/>
    </location>
</feature>
<dbReference type="InterPro" id="IPR050344">
    <property type="entry name" value="Peptidase_M1_aminopeptidases"/>
</dbReference>
<feature type="domain" description="Peptidase M1 membrane alanine aminopeptidase" evidence="29">
    <location>
        <begin position="381"/>
        <end position="600"/>
    </location>
</feature>
<evidence type="ECO:0000256" key="13">
    <source>
        <dbReference type="ARBA" id="ARBA00022801"/>
    </source>
</evidence>
<evidence type="ECO:0000256" key="26">
    <source>
        <dbReference type="PIRSR" id="PIRSR634016-4"/>
    </source>
</evidence>
<evidence type="ECO:0000256" key="22">
    <source>
        <dbReference type="ARBA" id="ARBA00023288"/>
    </source>
</evidence>
<feature type="active site" description="Proton acceptor" evidence="23">
    <location>
        <position position="454"/>
    </location>
</feature>
<keyword evidence="9" id="KW-0336">GPI-anchor</keyword>
<dbReference type="Gene3D" id="1.10.390.10">
    <property type="entry name" value="Neutral Protease Domain 2"/>
    <property type="match status" value="1"/>
</dbReference>
<evidence type="ECO:0000256" key="20">
    <source>
        <dbReference type="ARBA" id="ARBA00023157"/>
    </source>
</evidence>
<dbReference type="GO" id="GO:0008270">
    <property type="term" value="F:zinc ion binding"/>
    <property type="evidence" value="ECO:0007669"/>
    <property type="project" value="InterPro"/>
</dbReference>
<reference evidence="33" key="1">
    <citation type="submission" date="2025-04" db="UniProtKB">
        <authorList>
            <consortium name="RefSeq"/>
        </authorList>
    </citation>
    <scope>IDENTIFICATION</scope>
    <source>
        <strain evidence="34">14028-0561.14</strain>
        <tissue evidence="34">Whole fly</tissue>
    </source>
</reference>
<name>A0A6P4IFW7_DROKI</name>
<evidence type="ECO:0000256" key="9">
    <source>
        <dbReference type="ARBA" id="ARBA00022622"/>
    </source>
</evidence>
<feature type="binding site" evidence="25">
    <location>
        <position position="476"/>
    </location>
    <ligand>
        <name>Zn(2+)</name>
        <dbReference type="ChEBI" id="CHEBI:29105"/>
        <note>catalytic</note>
    </ligand>
</feature>
<feature type="region of interest" description="Disordered" evidence="27">
    <location>
        <begin position="1"/>
        <end position="29"/>
    </location>
</feature>
<evidence type="ECO:0000256" key="10">
    <source>
        <dbReference type="ARBA" id="ARBA00022670"/>
    </source>
</evidence>
<dbReference type="FunFam" id="1.25.50.20:FF:000001">
    <property type="entry name" value="Aminopeptidase"/>
    <property type="match status" value="1"/>
</dbReference>
<sequence length="1030" mass="116512">MYSAKNVRPRSSLSTDDNHRIKDTNRPHKAPSNTILTLAAFCVFLLVLCGFLLGALVYVGKNIADEHQRQQQQQQFAANSSQLASDGAFRTVYVDRDQLLSTKPILSVLADNRAYTTQVPDSSKAHAMATLAPSIKVASKVLQNLGFRLPQQIRPSKYRLQLRPDLKQKNYSGNISISLQVLEPIAFIPVHVKQLNVSTVEVQRLDESGAPLKSIIPALTFAHPEFEYWVTEFDQPLEVGNYSLSLNFSGSLIDRITGMYQSSYLDKLKNRTRSIMSTKFEPTYARLAFPCFDEPALKAQFTITVARPSGDEYHVLSNMPVDSEYVNGDLTEVTFQETVPMSTYLAAFVVSDFAYKSTIVEGSTIELRVYAPPAQVEKTQYALDTGAGVTAYYIDYFNTSYPLPKLDLVAIPDFVSGAMENWGLVTFRETALLYDEATSSSVNKQRVAIVVAHELAHQWFGNLVTMNWWSDLWLNEGFASFVEYKGVKHMHPDWDMDNQFVTEELHPVLTIDSTLASHPIVKSIQSPAEITEYFDTITYSKGAALVRMLENLVSEPKLKNATTRYLRRHIYSTATTDDYLTAIEEEEGLDFDVKLIMKTWTEQMGLPVVQVEKSGTTYRLTQKRFLANEDDYAAEAEASSFNYRWSIPITYTSSINTEVQSTIFNHNDNEVSITLTSEPTWIKFNKDQVGYYRVNYANEQWAALTSALKASRETFSTADRAHLLNDANTLAAAGQLDYAVALDLSTYLESEVDYVPWSVGTSSLATLRNLVYYTDLFSDFTTYALKLLTPIVERVTFTVGTDHLENRLRIKVLSSACSLGHASSLQQAVTLFNQWLASPETRPSPDVRDVVYYYGMQQVNTQVIWDQVWQLYLDESDAQEKLKLMNCLAAVRVPWLLQRYITWAADETKVRRQDYFTLLGYISTNPVGQSLVWDYVRENWEQLVARFGINERTLGRLIPTITARFSTQTKLEEMEQFFAKYPEAGAGTAARQQALEAVKANIKWLAVNKDKVGEWLASYVQQSSATNRIQ</sequence>
<organism evidence="32 33">
    <name type="scientific">Drosophila kikkawai</name>
    <name type="common">Fruit fly</name>
    <dbReference type="NCBI Taxonomy" id="30033"/>
    <lineage>
        <taxon>Eukaryota</taxon>
        <taxon>Metazoa</taxon>
        <taxon>Ecdysozoa</taxon>
        <taxon>Arthropoda</taxon>
        <taxon>Hexapoda</taxon>
        <taxon>Insecta</taxon>
        <taxon>Pterygota</taxon>
        <taxon>Neoptera</taxon>
        <taxon>Endopterygota</taxon>
        <taxon>Diptera</taxon>
        <taxon>Brachycera</taxon>
        <taxon>Muscomorpha</taxon>
        <taxon>Ephydroidea</taxon>
        <taxon>Drosophilidae</taxon>
        <taxon>Drosophila</taxon>
        <taxon>Sophophora</taxon>
    </lineage>
</organism>
<evidence type="ECO:0000256" key="15">
    <source>
        <dbReference type="ARBA" id="ARBA00022837"/>
    </source>
</evidence>
<gene>
    <name evidence="33 34" type="primary">LOC108074087</name>
</gene>
<dbReference type="RefSeq" id="XP_070142708.1">
    <property type="nucleotide sequence ID" value="XM_070286607.1"/>
</dbReference>
<keyword evidence="20" id="KW-1015">Disulfide bond</keyword>
<dbReference type="FunFam" id="2.60.40.1730:FF:000001">
    <property type="entry name" value="Leucyl-cystinyl aminopeptidase"/>
    <property type="match status" value="1"/>
</dbReference>
<evidence type="ECO:0000259" key="31">
    <source>
        <dbReference type="Pfam" id="PF17900"/>
    </source>
</evidence>
<keyword evidence="17 28" id="KW-1133">Transmembrane helix</keyword>
<dbReference type="InterPro" id="IPR034016">
    <property type="entry name" value="M1_APN-typ"/>
</dbReference>
<keyword evidence="18" id="KW-0482">Metalloprotease</keyword>
<evidence type="ECO:0000256" key="24">
    <source>
        <dbReference type="PIRSR" id="PIRSR634016-2"/>
    </source>
</evidence>
<keyword evidence="10" id="KW-0645">Protease</keyword>
<dbReference type="OrthoDB" id="510539at2759"/>
<dbReference type="GO" id="GO:0005886">
    <property type="term" value="C:plasma membrane"/>
    <property type="evidence" value="ECO:0007669"/>
    <property type="project" value="UniProtKB-SubCell"/>
</dbReference>
<keyword evidence="8" id="KW-1003">Cell membrane</keyword>
<evidence type="ECO:0000313" key="33">
    <source>
        <dbReference type="RefSeq" id="XP_017021458.1"/>
    </source>
</evidence>
<keyword evidence="11 28" id="KW-0812">Transmembrane</keyword>
<evidence type="ECO:0000256" key="2">
    <source>
        <dbReference type="ARBA" id="ARBA00004401"/>
    </source>
</evidence>
<dbReference type="CDD" id="cd09601">
    <property type="entry name" value="M1_APN-Q_like"/>
    <property type="match status" value="1"/>
</dbReference>
<feature type="compositionally biased region" description="Basic and acidic residues" evidence="27">
    <location>
        <begin position="16"/>
        <end position="26"/>
    </location>
</feature>
<evidence type="ECO:0000256" key="5">
    <source>
        <dbReference type="ARBA" id="ARBA00011748"/>
    </source>
</evidence>
<evidence type="ECO:0000256" key="16">
    <source>
        <dbReference type="ARBA" id="ARBA00022968"/>
    </source>
</evidence>
<dbReference type="GO" id="GO:0006508">
    <property type="term" value="P:proteolysis"/>
    <property type="evidence" value="ECO:0007669"/>
    <property type="project" value="UniProtKB-KW"/>
</dbReference>
<evidence type="ECO:0000256" key="3">
    <source>
        <dbReference type="ARBA" id="ARBA00004609"/>
    </source>
</evidence>
<evidence type="ECO:0000256" key="27">
    <source>
        <dbReference type="SAM" id="MobiDB-lite"/>
    </source>
</evidence>
<dbReference type="InterPro" id="IPR027268">
    <property type="entry name" value="Peptidase_M4/M1_CTD_sf"/>
</dbReference>
<comment type="subcellular location">
    <subcellularLocation>
        <location evidence="3">Cell membrane</location>
        <topology evidence="3">Lipid-anchor</topology>
        <topology evidence="3">GPI-anchor</topology>
    </subcellularLocation>
    <subcellularLocation>
        <location evidence="2">Cell membrane</location>
        <topology evidence="2">Single-pass type II membrane protein</topology>
    </subcellularLocation>
</comment>
<dbReference type="SUPFAM" id="SSF55486">
    <property type="entry name" value="Metalloproteases ('zincins'), catalytic domain"/>
    <property type="match status" value="1"/>
</dbReference>
<feature type="site" description="Transition state stabilizer" evidence="26">
    <location>
        <position position="539"/>
    </location>
</feature>
<feature type="binding site" evidence="25">
    <location>
        <position position="457"/>
    </location>
    <ligand>
        <name>Zn(2+)</name>
        <dbReference type="ChEBI" id="CHEBI:29105"/>
        <note>catalytic</note>
    </ligand>
</feature>
<evidence type="ECO:0000256" key="7">
    <source>
        <dbReference type="ARBA" id="ARBA00022438"/>
    </source>
</evidence>
<evidence type="ECO:0000256" key="21">
    <source>
        <dbReference type="ARBA" id="ARBA00023180"/>
    </source>
</evidence>
<dbReference type="FunFam" id="2.60.40.1910:FF:000003">
    <property type="entry name" value="Aminopeptidase"/>
    <property type="match status" value="1"/>
</dbReference>
<dbReference type="GO" id="GO:0043171">
    <property type="term" value="P:peptide catabolic process"/>
    <property type="evidence" value="ECO:0007669"/>
    <property type="project" value="TreeGrafter"/>
</dbReference>
<feature type="binding site" evidence="24">
    <location>
        <position position="952"/>
    </location>
    <ligand>
        <name>substrate</name>
    </ligand>
</feature>
<comment type="subunit">
    <text evidence="5">Homodimer; disulfide-linked.</text>
</comment>
<comment type="catalytic activity">
    <reaction evidence="1">
        <text>Release of N-terminal glutamate (and to a lesser extent aspartate) from a peptide.</text>
        <dbReference type="EC" id="3.4.11.7"/>
    </reaction>
</comment>
<keyword evidence="21" id="KW-0325">Glycoprotein</keyword>
<accession>A0A6P4IFW7</accession>
<evidence type="ECO:0000256" key="18">
    <source>
        <dbReference type="ARBA" id="ARBA00023049"/>
    </source>
</evidence>
<evidence type="ECO:0000256" key="25">
    <source>
        <dbReference type="PIRSR" id="PIRSR634016-3"/>
    </source>
</evidence>
<evidence type="ECO:0000256" key="19">
    <source>
        <dbReference type="ARBA" id="ARBA00023136"/>
    </source>
</evidence>
<evidence type="ECO:0000256" key="8">
    <source>
        <dbReference type="ARBA" id="ARBA00022475"/>
    </source>
</evidence>
<dbReference type="InterPro" id="IPR024571">
    <property type="entry name" value="ERAP1-like_C_dom"/>
</dbReference>
<dbReference type="PRINTS" id="PR00756">
    <property type="entry name" value="ALADIPTASE"/>
</dbReference>
<evidence type="ECO:0000256" key="28">
    <source>
        <dbReference type="SAM" id="Phobius"/>
    </source>
</evidence>
<dbReference type="Gene3D" id="2.60.40.1730">
    <property type="entry name" value="tricorn interacting facor f3 domain"/>
    <property type="match status" value="1"/>
</dbReference>
<dbReference type="GO" id="GO:0005615">
    <property type="term" value="C:extracellular space"/>
    <property type="evidence" value="ECO:0007669"/>
    <property type="project" value="TreeGrafter"/>
</dbReference>
<comment type="similarity">
    <text evidence="4">Belongs to the peptidase M1 family.</text>
</comment>
<evidence type="ECO:0000313" key="32">
    <source>
        <dbReference type="Proteomes" id="UP001652661"/>
    </source>
</evidence>
<keyword evidence="14 25" id="KW-0862">Zinc</keyword>
<dbReference type="InterPro" id="IPR014782">
    <property type="entry name" value="Peptidase_M1_dom"/>
</dbReference>
<evidence type="ECO:0000256" key="17">
    <source>
        <dbReference type="ARBA" id="ARBA00022989"/>
    </source>
</evidence>
<keyword evidence="7 33" id="KW-0031">Aminopeptidase</keyword>
<dbReference type="Pfam" id="PF11838">
    <property type="entry name" value="ERAP1_C"/>
    <property type="match status" value="1"/>
</dbReference>
<dbReference type="Gene3D" id="1.25.50.20">
    <property type="match status" value="1"/>
</dbReference>
<evidence type="ECO:0000256" key="11">
    <source>
        <dbReference type="ARBA" id="ARBA00022692"/>
    </source>
</evidence>
<feature type="binding site" evidence="24">
    <location>
        <position position="281"/>
    </location>
    <ligand>
        <name>substrate</name>
    </ligand>
</feature>
<dbReference type="Pfam" id="PF01433">
    <property type="entry name" value="Peptidase_M1"/>
    <property type="match status" value="1"/>
</dbReference>
<evidence type="ECO:0000256" key="4">
    <source>
        <dbReference type="ARBA" id="ARBA00010136"/>
    </source>
</evidence>
<evidence type="ECO:0000259" key="30">
    <source>
        <dbReference type="Pfam" id="PF11838"/>
    </source>
</evidence>
<dbReference type="InterPro" id="IPR042097">
    <property type="entry name" value="Aminopeptidase_N-like_N_sf"/>
</dbReference>
<evidence type="ECO:0000313" key="34">
    <source>
        <dbReference type="RefSeq" id="XP_070142708.1"/>
    </source>
</evidence>
<dbReference type="InterPro" id="IPR045357">
    <property type="entry name" value="Aminopeptidase_N-like_N"/>
</dbReference>
<feature type="domain" description="Aminopeptidase N-like N-terminal" evidence="31">
    <location>
        <begin position="155"/>
        <end position="345"/>
    </location>
</feature>
<feature type="binding site" evidence="25">
    <location>
        <position position="453"/>
    </location>
    <ligand>
        <name>Zn(2+)</name>
        <dbReference type="ChEBI" id="CHEBI:29105"/>
        <note>catalytic</note>
    </ligand>
</feature>
<dbReference type="SUPFAM" id="SSF63737">
    <property type="entry name" value="Leukotriene A4 hydrolase N-terminal domain"/>
    <property type="match status" value="1"/>
</dbReference>
<dbReference type="Gene3D" id="2.60.40.1910">
    <property type="match status" value="1"/>
</dbReference>
<keyword evidence="13" id="KW-0378">Hydrolase</keyword>
<dbReference type="AlphaFoldDB" id="A0A6P4IFW7"/>
<dbReference type="PANTHER" id="PTHR11533:SF276">
    <property type="entry name" value="GLUTAMYL AMINOPEPTIDASE"/>
    <property type="match status" value="1"/>
</dbReference>
<keyword evidence="16" id="KW-0735">Signal-anchor</keyword>
<keyword evidence="22" id="KW-0449">Lipoprotein</keyword>
<dbReference type="GO" id="GO:0004230">
    <property type="term" value="F:glutamyl aminopeptidase activity"/>
    <property type="evidence" value="ECO:0007669"/>
    <property type="project" value="UniProtKB-EC"/>
</dbReference>
<dbReference type="GO" id="GO:0098552">
    <property type="term" value="C:side of membrane"/>
    <property type="evidence" value="ECO:0007669"/>
    <property type="project" value="UniProtKB-KW"/>
</dbReference>
<evidence type="ECO:0000256" key="6">
    <source>
        <dbReference type="ARBA" id="ARBA00012567"/>
    </source>
</evidence>
<evidence type="ECO:0000256" key="12">
    <source>
        <dbReference type="ARBA" id="ARBA00022723"/>
    </source>
</evidence>
<keyword evidence="19 28" id="KW-0472">Membrane</keyword>
<evidence type="ECO:0000256" key="23">
    <source>
        <dbReference type="PIRSR" id="PIRSR634016-1"/>
    </source>
</evidence>
<dbReference type="GeneID" id="108074087"/>
<proteinExistence type="inferred from homology"/>
<evidence type="ECO:0000259" key="29">
    <source>
        <dbReference type="Pfam" id="PF01433"/>
    </source>
</evidence>
<protein>
    <recommendedName>
        <fullName evidence="6">glutamyl aminopeptidase</fullName>
        <ecNumber evidence="6">3.4.11.7</ecNumber>
    </recommendedName>
</protein>
<dbReference type="GO" id="GO:0070006">
    <property type="term" value="F:metalloaminopeptidase activity"/>
    <property type="evidence" value="ECO:0007669"/>
    <property type="project" value="TreeGrafter"/>
</dbReference>
<dbReference type="FunFam" id="1.10.390.10:FF:000016">
    <property type="entry name" value="Glutamyl aminopeptidase"/>
    <property type="match status" value="1"/>
</dbReference>